<dbReference type="PANTHER" id="PTHR46602:SF1">
    <property type="entry name" value="PROTEIN SUPPRESSOR OF GENE SILENCING 3"/>
    <property type="match status" value="1"/>
</dbReference>
<evidence type="ECO:0000313" key="4">
    <source>
        <dbReference type="Proteomes" id="UP000215914"/>
    </source>
</evidence>
<reference evidence="3" key="2">
    <citation type="submission" date="2020-06" db="EMBL/GenBank/DDBJ databases">
        <title>Helianthus annuus Genome sequencing and assembly Release 2.</title>
        <authorList>
            <person name="Gouzy J."/>
            <person name="Langlade N."/>
            <person name="Munos S."/>
        </authorList>
    </citation>
    <scope>NUCLEOTIDE SEQUENCE</scope>
    <source>
        <tissue evidence="3">Leaves</tissue>
    </source>
</reference>
<feature type="domain" description="U1-type" evidence="2">
    <location>
        <begin position="224"/>
        <end position="258"/>
    </location>
</feature>
<feature type="transmembrane region" description="Helical" evidence="1">
    <location>
        <begin position="258"/>
        <end position="277"/>
    </location>
</feature>
<dbReference type="InterPro" id="IPR044287">
    <property type="entry name" value="SGS3"/>
</dbReference>
<dbReference type="EMBL" id="MNCJ02000329">
    <property type="protein sequence ID" value="KAF5771323.1"/>
    <property type="molecule type" value="Genomic_DNA"/>
</dbReference>
<reference evidence="3" key="1">
    <citation type="journal article" date="2017" name="Nature">
        <title>The sunflower genome provides insights into oil metabolism, flowering and Asterid evolution.</title>
        <authorList>
            <person name="Badouin H."/>
            <person name="Gouzy J."/>
            <person name="Grassa C.J."/>
            <person name="Murat F."/>
            <person name="Staton S.E."/>
            <person name="Cottret L."/>
            <person name="Lelandais-Briere C."/>
            <person name="Owens G.L."/>
            <person name="Carrere S."/>
            <person name="Mayjonade B."/>
            <person name="Legrand L."/>
            <person name="Gill N."/>
            <person name="Kane N.C."/>
            <person name="Bowers J.E."/>
            <person name="Hubner S."/>
            <person name="Bellec A."/>
            <person name="Berard A."/>
            <person name="Berges H."/>
            <person name="Blanchet N."/>
            <person name="Boniface M.C."/>
            <person name="Brunel D."/>
            <person name="Catrice O."/>
            <person name="Chaidir N."/>
            <person name="Claudel C."/>
            <person name="Donnadieu C."/>
            <person name="Faraut T."/>
            <person name="Fievet G."/>
            <person name="Helmstetter N."/>
            <person name="King M."/>
            <person name="Knapp S.J."/>
            <person name="Lai Z."/>
            <person name="Le Paslier M.C."/>
            <person name="Lippi Y."/>
            <person name="Lorenzon L."/>
            <person name="Mandel J.R."/>
            <person name="Marage G."/>
            <person name="Marchand G."/>
            <person name="Marquand E."/>
            <person name="Bret-Mestries E."/>
            <person name="Morien E."/>
            <person name="Nambeesan S."/>
            <person name="Nguyen T."/>
            <person name="Pegot-Espagnet P."/>
            <person name="Pouilly N."/>
            <person name="Raftis F."/>
            <person name="Sallet E."/>
            <person name="Schiex T."/>
            <person name="Thomas J."/>
            <person name="Vandecasteele C."/>
            <person name="Vares D."/>
            <person name="Vear F."/>
            <person name="Vautrin S."/>
            <person name="Crespi M."/>
            <person name="Mangin B."/>
            <person name="Burke J.M."/>
            <person name="Salse J."/>
            <person name="Munos S."/>
            <person name="Vincourt P."/>
            <person name="Rieseberg L.H."/>
            <person name="Langlade N.B."/>
        </authorList>
    </citation>
    <scope>NUCLEOTIDE SEQUENCE</scope>
    <source>
        <tissue evidence="3">Leaves</tissue>
    </source>
</reference>
<name>A0A9K3EEA3_HELAN</name>
<accession>A0A9K3EEA3</accession>
<dbReference type="GO" id="GO:0008270">
    <property type="term" value="F:zinc ion binding"/>
    <property type="evidence" value="ECO:0007669"/>
    <property type="project" value="InterPro"/>
</dbReference>
<sequence length="280" mass="32278">MILKKTKKIAAPACSTLQDEGRDRDEFERDPILFCTGVNAGFMVTWLQNKIWISLISTLKVGIITSLRNTKLKFDMVSYQEKAVSQLRQMSEDNQQLHWYKNRVVKEQMHVKALEESLEYKNTSSLTCISSPPTNMRKSVNQEVFTGCNVRLGRKVWKWIFKVAKQSLLKKHKQGKKHLKRMKRLADSSANPPNMLPPPVASEIVVGEMKNKKQRLLQNGATAETLLSCDVCNVICNNQEGFQQHIASKKHAAKVTSIIFYLDYCLYIIYFFLLKVFHYN</sequence>
<evidence type="ECO:0000313" key="3">
    <source>
        <dbReference type="EMBL" id="KAF5771323.1"/>
    </source>
</evidence>
<keyword evidence="1" id="KW-0472">Membrane</keyword>
<gene>
    <name evidence="3" type="ORF">HanXRQr2_Chr14g0669291</name>
</gene>
<organism evidence="3 4">
    <name type="scientific">Helianthus annuus</name>
    <name type="common">Common sunflower</name>
    <dbReference type="NCBI Taxonomy" id="4232"/>
    <lineage>
        <taxon>Eukaryota</taxon>
        <taxon>Viridiplantae</taxon>
        <taxon>Streptophyta</taxon>
        <taxon>Embryophyta</taxon>
        <taxon>Tracheophyta</taxon>
        <taxon>Spermatophyta</taxon>
        <taxon>Magnoliopsida</taxon>
        <taxon>eudicotyledons</taxon>
        <taxon>Gunneridae</taxon>
        <taxon>Pentapetalae</taxon>
        <taxon>asterids</taxon>
        <taxon>campanulids</taxon>
        <taxon>Asterales</taxon>
        <taxon>Asteraceae</taxon>
        <taxon>Asteroideae</taxon>
        <taxon>Heliantheae alliance</taxon>
        <taxon>Heliantheae</taxon>
        <taxon>Helianthus</taxon>
    </lineage>
</organism>
<dbReference type="GO" id="GO:0003676">
    <property type="term" value="F:nucleic acid binding"/>
    <property type="evidence" value="ECO:0007669"/>
    <property type="project" value="InterPro"/>
</dbReference>
<dbReference type="Pfam" id="PF12874">
    <property type="entry name" value="zf-met"/>
    <property type="match status" value="1"/>
</dbReference>
<proteinExistence type="predicted"/>
<dbReference type="GO" id="GO:0031047">
    <property type="term" value="P:regulatory ncRNA-mediated gene silencing"/>
    <property type="evidence" value="ECO:0007669"/>
    <property type="project" value="InterPro"/>
</dbReference>
<keyword evidence="1" id="KW-1133">Transmembrane helix</keyword>
<dbReference type="Gene3D" id="3.30.160.60">
    <property type="entry name" value="Classic Zinc Finger"/>
    <property type="match status" value="1"/>
</dbReference>
<dbReference type="PANTHER" id="PTHR46602">
    <property type="entry name" value="PROTEIN SUPPRESSOR OF GENE SILENCING 3"/>
    <property type="match status" value="1"/>
</dbReference>
<dbReference type="GO" id="GO:0051607">
    <property type="term" value="P:defense response to virus"/>
    <property type="evidence" value="ECO:0007669"/>
    <property type="project" value="InterPro"/>
</dbReference>
<dbReference type="InterPro" id="IPR003604">
    <property type="entry name" value="Matrin/U1-like-C_Znf_C2H2"/>
</dbReference>
<comment type="caution">
    <text evidence="3">The sequence shown here is derived from an EMBL/GenBank/DDBJ whole genome shotgun (WGS) entry which is preliminary data.</text>
</comment>
<keyword evidence="1" id="KW-0812">Transmembrane</keyword>
<dbReference type="InterPro" id="IPR013087">
    <property type="entry name" value="Znf_C2H2_type"/>
</dbReference>
<evidence type="ECO:0000259" key="2">
    <source>
        <dbReference type="SMART" id="SM00451"/>
    </source>
</evidence>
<dbReference type="Proteomes" id="UP000215914">
    <property type="component" value="Unassembled WGS sequence"/>
</dbReference>
<protein>
    <submittedName>
        <fullName evidence="3">Transcription factor C2H2 family</fullName>
    </submittedName>
</protein>
<dbReference type="SUPFAM" id="SSF57667">
    <property type="entry name" value="beta-beta-alpha zinc fingers"/>
    <property type="match status" value="1"/>
</dbReference>
<dbReference type="SMART" id="SM00451">
    <property type="entry name" value="ZnF_U1"/>
    <property type="match status" value="1"/>
</dbReference>
<evidence type="ECO:0000256" key="1">
    <source>
        <dbReference type="SAM" id="Phobius"/>
    </source>
</evidence>
<dbReference type="Gramene" id="mRNA:HanXRQr2_Chr14g0669291">
    <property type="protein sequence ID" value="mRNA:HanXRQr2_Chr14g0669291"/>
    <property type="gene ID" value="HanXRQr2_Chr14g0669291"/>
</dbReference>
<dbReference type="AlphaFoldDB" id="A0A9K3EEA3"/>
<keyword evidence="4" id="KW-1185">Reference proteome</keyword>
<dbReference type="InterPro" id="IPR036236">
    <property type="entry name" value="Znf_C2H2_sf"/>
</dbReference>